<proteinExistence type="predicted"/>
<organism evidence="1 2">
    <name type="scientific">Enterovibrio coralii</name>
    <dbReference type="NCBI Taxonomy" id="294935"/>
    <lineage>
        <taxon>Bacteria</taxon>
        <taxon>Pseudomonadati</taxon>
        <taxon>Pseudomonadota</taxon>
        <taxon>Gammaproteobacteria</taxon>
        <taxon>Vibrionales</taxon>
        <taxon>Vibrionaceae</taxon>
        <taxon>Enterovibrio</taxon>
    </lineage>
</organism>
<dbReference type="OrthoDB" id="5916286at2"/>
<accession>A0A135IDC9</accession>
<reference evidence="1 2" key="1">
    <citation type="submission" date="2015-11" db="EMBL/GenBank/DDBJ databases">
        <title>Genomic Taxonomy of the Vibrionaceae.</title>
        <authorList>
            <person name="Gomez-Gil B."/>
            <person name="Enciso-Ibarra J."/>
        </authorList>
    </citation>
    <scope>NUCLEOTIDE SEQUENCE [LARGE SCALE GENOMIC DNA]</scope>
    <source>
        <strain evidence="1 2">CAIM 912</strain>
    </source>
</reference>
<dbReference type="Proteomes" id="UP000070529">
    <property type="component" value="Unassembled WGS sequence"/>
</dbReference>
<evidence type="ECO:0000313" key="2">
    <source>
        <dbReference type="Proteomes" id="UP000070529"/>
    </source>
</evidence>
<evidence type="ECO:0000313" key="1">
    <source>
        <dbReference type="EMBL" id="KXF83486.1"/>
    </source>
</evidence>
<sequence length="199" mass="22242">MKQERFWLSRKYAGFCFEPNKFPDQTKTVLSTTGVGPCHCLIIVEDHSDSVVLCHLDESYTKKAYEYTTRLLEILKEGSGVQNPKFSLSLATSSPIKDTKLRATNVLKAAQDFCKSDLMEAPLTHTVCGQTDHAFTVGDPTTTHYIGDLDQNKYFDKSDGVPGWSTWQRIGGMSPGLTGRRIRLLTNLNVAPKHFVKPV</sequence>
<gene>
    <name evidence="1" type="ORF">ATN88_16520</name>
</gene>
<comment type="caution">
    <text evidence="1">The sequence shown here is derived from an EMBL/GenBank/DDBJ whole genome shotgun (WGS) entry which is preliminary data.</text>
</comment>
<dbReference type="AlphaFoldDB" id="A0A135IDC9"/>
<keyword evidence="2" id="KW-1185">Reference proteome</keyword>
<name>A0A135IDC9_9GAMM</name>
<protein>
    <submittedName>
        <fullName evidence="1">Uncharacterized protein</fullName>
    </submittedName>
</protein>
<dbReference type="RefSeq" id="WP_067409728.1">
    <property type="nucleotide sequence ID" value="NZ_LNTY01000004.1"/>
</dbReference>
<dbReference type="EMBL" id="LNTY01000004">
    <property type="protein sequence ID" value="KXF83486.1"/>
    <property type="molecule type" value="Genomic_DNA"/>
</dbReference>